<keyword evidence="1" id="KW-0597">Phosphoprotein</keyword>
<feature type="compositionally biased region" description="Polar residues" evidence="10">
    <location>
        <begin position="237"/>
        <end position="247"/>
    </location>
</feature>
<feature type="repeat" description="ANK" evidence="8">
    <location>
        <begin position="1188"/>
        <end position="1220"/>
    </location>
</feature>
<feature type="repeat" description="ANK" evidence="8">
    <location>
        <begin position="1056"/>
        <end position="1088"/>
    </location>
</feature>
<feature type="repeat" description="ANK" evidence="8">
    <location>
        <begin position="1122"/>
        <end position="1154"/>
    </location>
</feature>
<name>A0A9P0C5F2_BEMTA</name>
<feature type="repeat" description="ANK" evidence="8">
    <location>
        <begin position="940"/>
        <end position="972"/>
    </location>
</feature>
<evidence type="ECO:0000259" key="11">
    <source>
        <dbReference type="PROSITE" id="PS50089"/>
    </source>
</evidence>
<dbReference type="Gene3D" id="1.25.40.20">
    <property type="entry name" value="Ankyrin repeat-containing domain"/>
    <property type="match status" value="3"/>
</dbReference>
<dbReference type="InterPro" id="IPR058018">
    <property type="entry name" value="AAA_lid_TANC1/2"/>
</dbReference>
<keyword evidence="2" id="KW-0677">Repeat</keyword>
<proteinExistence type="inferred from homology"/>
<keyword evidence="4" id="KW-0802">TPR repeat</keyword>
<dbReference type="Pfam" id="PF12796">
    <property type="entry name" value="Ank_2"/>
    <property type="match status" value="3"/>
</dbReference>
<feature type="repeat" description="ANK" evidence="8">
    <location>
        <begin position="1089"/>
        <end position="1121"/>
    </location>
</feature>
<dbReference type="InterPro" id="IPR050889">
    <property type="entry name" value="Dendritic_Spine_Reg/Scaffold"/>
</dbReference>
<accession>A0A9P0C5F2</accession>
<feature type="compositionally biased region" description="Low complexity" evidence="10">
    <location>
        <begin position="292"/>
        <end position="307"/>
    </location>
</feature>
<dbReference type="PROSITE" id="PS50297">
    <property type="entry name" value="ANK_REP_REGION"/>
    <property type="match status" value="6"/>
</dbReference>
<dbReference type="Gene3D" id="1.25.40.10">
    <property type="entry name" value="Tetratricopeptide repeat domain"/>
    <property type="match status" value="1"/>
</dbReference>
<dbReference type="SMART" id="SM00248">
    <property type="entry name" value="ANK"/>
    <property type="match status" value="10"/>
</dbReference>
<feature type="region of interest" description="Disordered" evidence="10">
    <location>
        <begin position="259"/>
        <end position="308"/>
    </location>
</feature>
<dbReference type="GO" id="GO:0008270">
    <property type="term" value="F:zinc ion binding"/>
    <property type="evidence" value="ECO:0007669"/>
    <property type="project" value="UniProtKB-KW"/>
</dbReference>
<organism evidence="12 13">
    <name type="scientific">Bemisia tabaci</name>
    <name type="common">Sweetpotato whitefly</name>
    <name type="synonym">Aleurodes tabaci</name>
    <dbReference type="NCBI Taxonomy" id="7038"/>
    <lineage>
        <taxon>Eukaryota</taxon>
        <taxon>Metazoa</taxon>
        <taxon>Ecdysozoa</taxon>
        <taxon>Arthropoda</taxon>
        <taxon>Hexapoda</taxon>
        <taxon>Insecta</taxon>
        <taxon>Pterygota</taxon>
        <taxon>Neoptera</taxon>
        <taxon>Paraneoptera</taxon>
        <taxon>Hemiptera</taxon>
        <taxon>Sternorrhyncha</taxon>
        <taxon>Aleyrodoidea</taxon>
        <taxon>Aleyrodidae</taxon>
        <taxon>Aleyrodinae</taxon>
        <taxon>Bemisia</taxon>
    </lineage>
</organism>
<evidence type="ECO:0000256" key="1">
    <source>
        <dbReference type="ARBA" id="ARBA00022553"/>
    </source>
</evidence>
<evidence type="ECO:0000256" key="6">
    <source>
        <dbReference type="ARBA" id="ARBA00023043"/>
    </source>
</evidence>
<evidence type="ECO:0000256" key="2">
    <source>
        <dbReference type="ARBA" id="ARBA00022737"/>
    </source>
</evidence>
<dbReference type="SUPFAM" id="SSF48403">
    <property type="entry name" value="Ankyrin repeat"/>
    <property type="match status" value="1"/>
</dbReference>
<evidence type="ECO:0000256" key="9">
    <source>
        <dbReference type="PROSITE-ProRule" id="PRU00175"/>
    </source>
</evidence>
<dbReference type="Proteomes" id="UP001152759">
    <property type="component" value="Chromosome 4"/>
</dbReference>
<gene>
    <name evidence="12" type="ORF">BEMITA_LOCUS8287</name>
</gene>
<feature type="region of interest" description="Disordered" evidence="10">
    <location>
        <begin position="124"/>
        <end position="247"/>
    </location>
</feature>
<feature type="compositionally biased region" description="Basic and acidic residues" evidence="10">
    <location>
        <begin position="199"/>
        <end position="210"/>
    </location>
</feature>
<dbReference type="SUPFAM" id="SSF52540">
    <property type="entry name" value="P-loop containing nucleoside triphosphate hydrolases"/>
    <property type="match status" value="1"/>
</dbReference>
<evidence type="ECO:0000313" key="12">
    <source>
        <dbReference type="EMBL" id="CAH0771557.1"/>
    </source>
</evidence>
<keyword evidence="5" id="KW-0862">Zinc</keyword>
<feature type="repeat" description="ANK" evidence="8">
    <location>
        <begin position="1155"/>
        <end position="1187"/>
    </location>
</feature>
<dbReference type="KEGG" id="btab:109040989"/>
<keyword evidence="3 9" id="KW-0863">Zinc-finger</keyword>
<dbReference type="Pfam" id="PF25520">
    <property type="entry name" value="AAA_lid_TANC1"/>
    <property type="match status" value="1"/>
</dbReference>
<protein>
    <recommendedName>
        <fullName evidence="11">RING-type domain-containing protein</fullName>
    </recommendedName>
</protein>
<feature type="domain" description="RING-type" evidence="11">
    <location>
        <begin position="28"/>
        <end position="65"/>
    </location>
</feature>
<dbReference type="PROSITE" id="PS50088">
    <property type="entry name" value="ANK_REPEAT"/>
    <property type="match status" value="6"/>
</dbReference>
<feature type="compositionally biased region" description="Polar residues" evidence="10">
    <location>
        <begin position="259"/>
        <end position="271"/>
    </location>
</feature>
<feature type="compositionally biased region" description="Basic and acidic residues" evidence="10">
    <location>
        <begin position="275"/>
        <end position="288"/>
    </location>
</feature>
<evidence type="ECO:0000256" key="5">
    <source>
        <dbReference type="ARBA" id="ARBA00022833"/>
    </source>
</evidence>
<feature type="compositionally biased region" description="Polar residues" evidence="10">
    <location>
        <begin position="180"/>
        <end position="189"/>
    </location>
</feature>
<evidence type="ECO:0000256" key="8">
    <source>
        <dbReference type="PROSITE-ProRule" id="PRU00023"/>
    </source>
</evidence>
<dbReference type="PROSITE" id="PS50089">
    <property type="entry name" value="ZF_RING_2"/>
    <property type="match status" value="1"/>
</dbReference>
<keyword evidence="3 9" id="KW-0479">Metal-binding</keyword>
<dbReference type="EMBL" id="OU963865">
    <property type="protein sequence ID" value="CAH0771557.1"/>
    <property type="molecule type" value="Genomic_DNA"/>
</dbReference>
<dbReference type="SUPFAM" id="SSF48452">
    <property type="entry name" value="TPR-like"/>
    <property type="match status" value="1"/>
</dbReference>
<dbReference type="InterPro" id="IPR011990">
    <property type="entry name" value="TPR-like_helical_dom_sf"/>
</dbReference>
<dbReference type="PANTHER" id="PTHR24166">
    <property type="entry name" value="ROLLING PEBBLES, ISOFORM B"/>
    <property type="match status" value="1"/>
</dbReference>
<evidence type="ECO:0000256" key="3">
    <source>
        <dbReference type="ARBA" id="ARBA00022771"/>
    </source>
</evidence>
<dbReference type="Pfam" id="PF25521">
    <property type="entry name" value="WHD_TANC1"/>
    <property type="match status" value="1"/>
</dbReference>
<sequence length="1413" mass="155802">MLPYASDLAAIRKLLEVESGCGSAGGVCPTCKMPFDKGKKRKLIDTCGHERCYSCMFRNERCPLCVAQETTPMPVAKKMTGFTPPPTPMRNSQLDLHADSTEQCPPPQYSCRPKPKLASVMRSYDGENWPSAPSRLPRPTRSILENGPMTQSCPTPPQSRRRFFLSPKTMRSPFALRGNKVQSVDSNGLSDEEAGSLKGSEKEQDPKKSSQNDLYMRLGLLLGEGGPTPLRPFRSGPQASSRGGDSVCSLTSLEANTLASDNTSPISTLTGSSEVEVHSHSHEEKKQPLTDSVGSLMSMSSHSCSSSPLARRHSITNLQRHDYHEDQNVNRYSRRAKQLRSMRSHKGLADPKACFAHHKSQQLASLKPLTLKPLFFQVPLEDPNPLFLGRDWLVNEIEETLSSSSPAVIIHGLSGGGKTALILQLVKSSCFGQSKESSNIDPCTCNIKDRPASPSSLQSINCQVNLVPEKIKQLAQHVVAYHFCQVDNNITCLVPEFIHSVAAQMCQAPQLTAYKEYLQNETHLQNVLSMKECIADPDEALIRGVIEPLCILRRIGKIPAGQTCVILVDALCEAEYHQPDVGDTIGSFLAKHLVQFPSWLKVVATVKSDIMESIPSFSAQKISLDEGSTNTEHIHKDLLGFINHQVLNSTLIQNNLVQGAAGQLRFCQHLLKLTKGSFMFAKLILDLFEKGQLVAKSASYKVLPVTLSEIYLLHCNLRFPSTQSFEKVCGILSVCLAALYPLTLIEIYYSVNALNRSNFVPWDEFLQRFKLLSGFLVKRIDNTYMFFHPSFREWLIKGLDGETHKFICDLRAGHAGIAFRLSRLQTPLDAERTLELGHHILKAHIYKNMTLHKNSPRDLQSHWVALSSKDVSEALCYIRNIYSPNVKVSRLLLLSGASPDHITNLLGSAPALCLFAQEGMTEMVGMLLEFGASINLANNQGSTALCLAASNGHTAVVRQLVAAGAALGRTDTSGRCALVHAARNGHLEVIAYLLACDWVLTTDRKLNVSSTCSNEVELEKATQQALVAAASQGHIEIVEYLLDLASVKPDEPDSLTGETALTLASCRGDVNLCSVLLNRNASIDAVNCKNKSPLMLAAREGHWAVVERLLQHLAPIEQTDDQGRTPLILAAGEGHVGILELLLEKGANVEHEDTDGMTALTWASMRGRMQAAQCLLDHGALINCADKTGRSPLDLAAAQGNPNLVQLLIDRGAMIEHVDVHGMRPLDRAVSCRNLPVVQCFLRKGAKLGPMTWQLSSGRPDILLVLLNKLLEDGNFLFRRGHLKDAAHRYNYALNKFPSVDKLDSTFKQLRVNFLLNYSRCKRKMNDPKEAVELASQVLKFRQDSFEAYYARAKAKIDLRLLDDAASDIEEALHLVPFSNKQVHHALRKLQDDIKVMSCQTSIGNFSQSETSL</sequence>
<dbReference type="SUPFAM" id="SSF57850">
    <property type="entry name" value="RING/U-box"/>
    <property type="match status" value="1"/>
</dbReference>
<comment type="similarity">
    <text evidence="7">Belongs to the TANC family.</text>
</comment>
<dbReference type="PANTHER" id="PTHR24166:SF55">
    <property type="entry name" value="ROLLING PEBBLES, ISOFORM B"/>
    <property type="match status" value="1"/>
</dbReference>
<dbReference type="InterPro" id="IPR001841">
    <property type="entry name" value="Znf_RING"/>
</dbReference>
<dbReference type="InterPro" id="IPR036770">
    <property type="entry name" value="Ankyrin_rpt-contain_sf"/>
</dbReference>
<keyword evidence="13" id="KW-1185">Reference proteome</keyword>
<dbReference type="InterPro" id="IPR002110">
    <property type="entry name" value="Ankyrin_rpt"/>
</dbReference>
<evidence type="ECO:0000313" key="13">
    <source>
        <dbReference type="Proteomes" id="UP001152759"/>
    </source>
</evidence>
<evidence type="ECO:0000256" key="4">
    <source>
        <dbReference type="ARBA" id="ARBA00022803"/>
    </source>
</evidence>
<evidence type="ECO:0000256" key="10">
    <source>
        <dbReference type="SAM" id="MobiDB-lite"/>
    </source>
</evidence>
<keyword evidence="6 8" id="KW-0040">ANK repeat</keyword>
<evidence type="ECO:0000256" key="7">
    <source>
        <dbReference type="ARBA" id="ARBA00038259"/>
    </source>
</evidence>
<reference evidence="12" key="1">
    <citation type="submission" date="2021-12" db="EMBL/GenBank/DDBJ databases">
        <authorList>
            <person name="King R."/>
        </authorList>
    </citation>
    <scope>NUCLEOTIDE SEQUENCE</scope>
</reference>
<dbReference type="InterPro" id="IPR058056">
    <property type="entry name" value="WH_TANC1/2"/>
</dbReference>
<dbReference type="InterPro" id="IPR027417">
    <property type="entry name" value="P-loop_NTPase"/>
</dbReference>